<dbReference type="EC" id="4.1.2.14" evidence="5"/>
<dbReference type="InterPro" id="IPR031338">
    <property type="entry name" value="KDPG/KHG_AS_2"/>
</dbReference>
<dbReference type="PANTHER" id="PTHR30246:SF1">
    <property type="entry name" value="2-DEHYDRO-3-DEOXY-6-PHOSPHOGALACTONATE ALDOLASE-RELATED"/>
    <property type="match status" value="1"/>
</dbReference>
<keyword evidence="8" id="KW-0119">Carbohydrate metabolism</keyword>
<evidence type="ECO:0000256" key="1">
    <source>
        <dbReference type="ARBA" id="ARBA00000654"/>
    </source>
</evidence>
<gene>
    <name evidence="9" type="ORF">UFOPK1755_00345</name>
    <name evidence="10" type="ORF">UFOPK2155_00045</name>
</gene>
<reference evidence="10" key="1">
    <citation type="submission" date="2020-05" db="EMBL/GenBank/DDBJ databases">
        <authorList>
            <person name="Chiriac C."/>
            <person name="Salcher M."/>
            <person name="Ghai R."/>
            <person name="Kavagutti S V."/>
        </authorList>
    </citation>
    <scope>NUCLEOTIDE SEQUENCE</scope>
</reference>
<dbReference type="NCBIfam" id="TIGR01182">
    <property type="entry name" value="eda"/>
    <property type="match status" value="1"/>
</dbReference>
<evidence type="ECO:0000256" key="2">
    <source>
        <dbReference type="ARBA" id="ARBA00004736"/>
    </source>
</evidence>
<dbReference type="PANTHER" id="PTHR30246">
    <property type="entry name" value="2-KETO-3-DEOXY-6-PHOSPHOGLUCONATE ALDOLASE"/>
    <property type="match status" value="1"/>
</dbReference>
<protein>
    <recommendedName>
        <fullName evidence="5">2-dehydro-3-deoxy-phosphogluconate aldolase</fullName>
        <ecNumber evidence="5">4.1.2.14</ecNumber>
    </recommendedName>
</protein>
<dbReference type="AlphaFoldDB" id="A0A6J6JCZ9"/>
<dbReference type="EMBL" id="CAEZVX010000002">
    <property type="protein sequence ID" value="CAB4633859.1"/>
    <property type="molecule type" value="Genomic_DNA"/>
</dbReference>
<accession>A0A6J6JCZ9</accession>
<organism evidence="10">
    <name type="scientific">freshwater metagenome</name>
    <dbReference type="NCBI Taxonomy" id="449393"/>
    <lineage>
        <taxon>unclassified sequences</taxon>
        <taxon>metagenomes</taxon>
        <taxon>ecological metagenomes</taxon>
    </lineage>
</organism>
<keyword evidence="7" id="KW-0704">Schiff base</keyword>
<dbReference type="CDD" id="cd00452">
    <property type="entry name" value="KDPG_aldolase"/>
    <property type="match status" value="1"/>
</dbReference>
<evidence type="ECO:0000313" key="9">
    <source>
        <dbReference type="EMBL" id="CAB4578828.1"/>
    </source>
</evidence>
<name>A0A6J6JCZ9_9ZZZZ</name>
<evidence type="ECO:0000256" key="4">
    <source>
        <dbReference type="ARBA" id="ARBA00011233"/>
    </source>
</evidence>
<evidence type="ECO:0000256" key="8">
    <source>
        <dbReference type="ARBA" id="ARBA00023277"/>
    </source>
</evidence>
<dbReference type="InterPro" id="IPR000887">
    <property type="entry name" value="Aldlse_KDPG_KHG"/>
</dbReference>
<comment type="similarity">
    <text evidence="3">Belongs to the KHG/KDPG aldolase family.</text>
</comment>
<dbReference type="GO" id="GO:0008675">
    <property type="term" value="F:2-dehydro-3-deoxy-phosphogluconate aldolase activity"/>
    <property type="evidence" value="ECO:0007669"/>
    <property type="project" value="UniProtKB-EC"/>
</dbReference>
<evidence type="ECO:0000256" key="6">
    <source>
        <dbReference type="ARBA" id="ARBA00023239"/>
    </source>
</evidence>
<evidence type="ECO:0000313" key="10">
    <source>
        <dbReference type="EMBL" id="CAB4633859.1"/>
    </source>
</evidence>
<dbReference type="Gene3D" id="3.20.20.70">
    <property type="entry name" value="Aldolase class I"/>
    <property type="match status" value="1"/>
</dbReference>
<dbReference type="Pfam" id="PF01081">
    <property type="entry name" value="Aldolase"/>
    <property type="match status" value="1"/>
</dbReference>
<proteinExistence type="inferred from homology"/>
<dbReference type="EMBL" id="CAEZTX010000014">
    <property type="protein sequence ID" value="CAB4578828.1"/>
    <property type="molecule type" value="Genomic_DNA"/>
</dbReference>
<sequence>MTADTRLPITSVSEIAPQRIVPVLTIKSLDHVDAIASAVIKSGIKNIEVTLRTDVSLEALKKFAGYSELVVGVGSVKNRDDLSRAVDAGAVFAVSPGYMQEIGKLARELNVFYLPGVATSTEIMCAYSDGFEVLKFFPAEQLGGISTLSALAPVFPKVRFIPTGGINGKNVNDYLAKPFIAAVGGSWMFSGDLDLNNAAAVENAVLAAVKQVSSVGERS</sequence>
<evidence type="ECO:0000256" key="7">
    <source>
        <dbReference type="ARBA" id="ARBA00023270"/>
    </source>
</evidence>
<dbReference type="SUPFAM" id="SSF51569">
    <property type="entry name" value="Aldolase"/>
    <property type="match status" value="1"/>
</dbReference>
<comment type="catalytic activity">
    <reaction evidence="1">
        <text>2-dehydro-3-deoxy-6-phospho-D-gluconate = D-glyceraldehyde 3-phosphate + pyruvate</text>
        <dbReference type="Rhea" id="RHEA:17089"/>
        <dbReference type="ChEBI" id="CHEBI:15361"/>
        <dbReference type="ChEBI" id="CHEBI:57569"/>
        <dbReference type="ChEBI" id="CHEBI:59776"/>
        <dbReference type="EC" id="4.1.2.14"/>
    </reaction>
</comment>
<dbReference type="InterPro" id="IPR013785">
    <property type="entry name" value="Aldolase_TIM"/>
</dbReference>
<dbReference type="PROSITE" id="PS00159">
    <property type="entry name" value="ALDOLASE_KDPG_KHG_1"/>
    <property type="match status" value="1"/>
</dbReference>
<comment type="pathway">
    <text evidence="2">Carbohydrate acid metabolism; 2-dehydro-3-deoxy-D-gluconate degradation; D-glyceraldehyde 3-phosphate and pyruvate from 2-dehydro-3-deoxy-D-gluconate: step 2/2.</text>
</comment>
<evidence type="ECO:0000256" key="5">
    <source>
        <dbReference type="ARBA" id="ARBA00013063"/>
    </source>
</evidence>
<evidence type="ECO:0000256" key="3">
    <source>
        <dbReference type="ARBA" id="ARBA00006906"/>
    </source>
</evidence>
<keyword evidence="6" id="KW-0456">Lyase</keyword>
<dbReference type="InterPro" id="IPR031337">
    <property type="entry name" value="KDPG/KHG_AS_1"/>
</dbReference>
<dbReference type="PROSITE" id="PS00160">
    <property type="entry name" value="ALDOLASE_KDPG_KHG_2"/>
    <property type="match status" value="1"/>
</dbReference>
<comment type="subunit">
    <text evidence="4">Homotrimer.</text>
</comment>